<dbReference type="PATRIC" id="fig|1616.3.peg.921"/>
<proteinExistence type="predicted"/>
<dbReference type="AlphaFoldDB" id="A0A0R2JCT1"/>
<dbReference type="Proteomes" id="UP000051655">
    <property type="component" value="Unassembled WGS sequence"/>
</dbReference>
<dbReference type="Pfam" id="PF10702">
    <property type="entry name" value="DUF2507"/>
    <property type="match status" value="1"/>
</dbReference>
<dbReference type="Gene3D" id="3.30.1380.20">
    <property type="entry name" value="Trafficking protein particle complex subunit 3"/>
    <property type="match status" value="1"/>
</dbReference>
<dbReference type="InterPro" id="IPR019642">
    <property type="entry name" value="DUF2507"/>
</dbReference>
<sequence length="97" mass="10867">MPLKGINAIIDFFASAGFGTLDIEQQKETSQKWSLTGDIVETRLFDQDTPDFYLEAGFLAQQIEQQIDASAEAEVEFDKNKINFNVLTADSAKDLME</sequence>
<dbReference type="STRING" id="1616.IV73_GL000900"/>
<dbReference type="SUPFAM" id="SSF111126">
    <property type="entry name" value="Ligand-binding domain in the NO signalling and Golgi transport"/>
    <property type="match status" value="1"/>
</dbReference>
<reference evidence="1 2" key="1">
    <citation type="journal article" date="2015" name="Genome Announc.">
        <title>Expanding the biotechnology potential of lactobacilli through comparative genomics of 213 strains and associated genera.</title>
        <authorList>
            <person name="Sun Z."/>
            <person name="Harris H.M."/>
            <person name="McCann A."/>
            <person name="Guo C."/>
            <person name="Argimon S."/>
            <person name="Zhang W."/>
            <person name="Yang X."/>
            <person name="Jeffery I.B."/>
            <person name="Cooney J.C."/>
            <person name="Kagawa T.F."/>
            <person name="Liu W."/>
            <person name="Song Y."/>
            <person name="Salvetti E."/>
            <person name="Wrobel A."/>
            <person name="Rasinkangas P."/>
            <person name="Parkhill J."/>
            <person name="Rea M.C."/>
            <person name="O'Sullivan O."/>
            <person name="Ritari J."/>
            <person name="Douillard F.P."/>
            <person name="Paul Ross R."/>
            <person name="Yang R."/>
            <person name="Briner A.E."/>
            <person name="Felis G.E."/>
            <person name="de Vos W.M."/>
            <person name="Barrangou R."/>
            <person name="Klaenhammer T.R."/>
            <person name="Caufield P.W."/>
            <person name="Cui Y."/>
            <person name="Zhang H."/>
            <person name="O'Toole P.W."/>
        </authorList>
    </citation>
    <scope>NUCLEOTIDE SEQUENCE [LARGE SCALE GENOMIC DNA]</scope>
    <source>
        <strain evidence="1 2">DSM 20593</strain>
    </source>
</reference>
<name>A0A0R2JCT1_9LACO</name>
<keyword evidence="2" id="KW-1185">Reference proteome</keyword>
<gene>
    <name evidence="1" type="ORF">IV73_GL000900</name>
</gene>
<dbReference type="EMBL" id="JQBP01000003">
    <property type="protein sequence ID" value="KRN75139.1"/>
    <property type="molecule type" value="Genomic_DNA"/>
</dbReference>
<protein>
    <submittedName>
        <fullName evidence="1">Uncharacterized protein</fullName>
    </submittedName>
</protein>
<organism evidence="1 2">
    <name type="scientific">Weissella kandleri</name>
    <dbReference type="NCBI Taxonomy" id="1616"/>
    <lineage>
        <taxon>Bacteria</taxon>
        <taxon>Bacillati</taxon>
        <taxon>Bacillota</taxon>
        <taxon>Bacilli</taxon>
        <taxon>Lactobacillales</taxon>
        <taxon>Lactobacillaceae</taxon>
        <taxon>Weissella</taxon>
    </lineage>
</organism>
<evidence type="ECO:0000313" key="2">
    <source>
        <dbReference type="Proteomes" id="UP000051655"/>
    </source>
</evidence>
<dbReference type="InterPro" id="IPR024096">
    <property type="entry name" value="NO_sig/Golgi_transp_ligand-bd"/>
</dbReference>
<accession>A0A0R2JCT1</accession>
<comment type="caution">
    <text evidence="1">The sequence shown here is derived from an EMBL/GenBank/DDBJ whole genome shotgun (WGS) entry which is preliminary data.</text>
</comment>
<evidence type="ECO:0000313" key="1">
    <source>
        <dbReference type="EMBL" id="KRN75139.1"/>
    </source>
</evidence>